<accession>A0A371BFR4</accession>
<name>A0A371BFR4_9SPHN</name>
<feature type="domain" description="Tip attachment protein J" evidence="1">
    <location>
        <begin position="564"/>
        <end position="718"/>
    </location>
</feature>
<dbReference type="Proteomes" id="UP000263833">
    <property type="component" value="Unassembled WGS sequence"/>
</dbReference>
<reference evidence="4" key="1">
    <citation type="submission" date="2018-08" db="EMBL/GenBank/DDBJ databases">
        <authorList>
            <person name="Kim S.-J."/>
            <person name="Jung G.-Y."/>
        </authorList>
    </citation>
    <scope>NUCLEOTIDE SEQUENCE [LARGE SCALE GENOMIC DNA]</scope>
    <source>
        <strain evidence="4">GY_G</strain>
    </source>
</reference>
<dbReference type="RefSeq" id="WP_115547992.1">
    <property type="nucleotide sequence ID" value="NZ_QRGP01000001.1"/>
</dbReference>
<dbReference type="Pfam" id="PF23666">
    <property type="entry name" value="Rcc01698_C"/>
    <property type="match status" value="1"/>
</dbReference>
<proteinExistence type="predicted"/>
<dbReference type="OrthoDB" id="8445115at2"/>
<dbReference type="AlphaFoldDB" id="A0A371BFR4"/>
<dbReference type="InterPro" id="IPR056490">
    <property type="entry name" value="Rcc01698_C"/>
</dbReference>
<feature type="domain" description="Rcc01698-like C-terminal" evidence="2">
    <location>
        <begin position="847"/>
        <end position="930"/>
    </location>
</feature>
<evidence type="ECO:0000259" key="1">
    <source>
        <dbReference type="Pfam" id="PF13550"/>
    </source>
</evidence>
<evidence type="ECO:0000313" key="3">
    <source>
        <dbReference type="EMBL" id="RDV06439.1"/>
    </source>
</evidence>
<dbReference type="InterPro" id="IPR032876">
    <property type="entry name" value="J_dom"/>
</dbReference>
<keyword evidence="4" id="KW-1185">Reference proteome</keyword>
<sequence>MSVDPISLGITIALTAANTALTASRKIEGQRLDDLSVTVADYGVPCNYFVGMRRFDGVPIIWAEKLREIKVKRKTKGGKLTNYEYQATFAFEVADHPCDAVTRIWFDKQLVYDMTGAGPPTLFSLKKGFVLADHLRIYLGDESQMPDPRMQATVDAEHGAGSTPAYRGKTIGVCEEIPVDKFGNRIPQLMVEAVGAATTVYPYETKATIEPQPNALWNFAFSPDGSKLVWGSNSRFEIWDVPSRTRLSHGPWGASVNLGNRIGLFRDGRIYQVSDGNDQLFQLSSDGLALAGVVCTFVGITYQQDECWVLEDGDGVEHWGTVPYSSLSNYYFDGVVHEPIAEDGFAWSPTGYLTDGHGDIWVYGRVIGIGSTTAVFKRLVDTSGITRTSPMSVTLPNAASSVVGELAGCHYVDDMFDHFVISWANGFLYSIDINAGTVTQQRSISLDGFNTPKQFACLRQDFTSIWLNNNEISLADLSTIRSVTLNNWLAQDADGIIYDAVNHALITAPQFDQEITWRYLDRVTGDGLTLQAVVETVHALAGMDAADADANLLTQNVRGYNWTQGSGQDILEPLLDLYDVDPRPHGFLLHYQPRGGAAGTALAFDNFAQPDADAAAYVFTGIGSSDLTRAIALTFADADADQEPNSARAARPLDAVDGLPQERTIDMNTLVLTAGEAKAFVDRMHRRQLFDSKPYQLALTAQQIALEPADVHTMTLPSGAVKARLKSFALDADRTMSTEWLRDDPSVAVLGTPDGAAMAGHVPEVIIIPGPSRVAILDVPLATDVHDSTVPFLYFGAGPYGSGYWPGADIAISDSGLEADFEASWAAVDSSAAMDWGVVLALPNLNALPWVIDNGSVLNVRMNNGTLSSVTESQLLEDGELNLALIGGEYIQFRTASLQGDGSYNLSGLLRGCRGTEHEIANHSLGEMFVLMNSDIGRREIGVGEIGDLDAWRAATNGRDIDGAAEVSLTFTANAHRPYAPVHGIALLDTGSGDWSISATRRTRIGGANVDGQDVPLGEVSESWSADVMDGAIVKRTITGTSLPLAYTSAQQTADWGAPQTSIEVNLYQISPALSLRGFPLNIAA</sequence>
<organism evidence="3 4">
    <name type="scientific">Sphingorhabdus pulchriflava</name>
    <dbReference type="NCBI Taxonomy" id="2292257"/>
    <lineage>
        <taxon>Bacteria</taxon>
        <taxon>Pseudomonadati</taxon>
        <taxon>Pseudomonadota</taxon>
        <taxon>Alphaproteobacteria</taxon>
        <taxon>Sphingomonadales</taxon>
        <taxon>Sphingomonadaceae</taxon>
        <taxon>Sphingorhabdus</taxon>
    </lineage>
</organism>
<gene>
    <name evidence="3" type="ORF">DXH95_03155</name>
</gene>
<comment type="caution">
    <text evidence="3">The sequence shown here is derived from an EMBL/GenBank/DDBJ whole genome shotgun (WGS) entry which is preliminary data.</text>
</comment>
<protein>
    <submittedName>
        <fullName evidence="3">Uncharacterized protein</fullName>
    </submittedName>
</protein>
<evidence type="ECO:0000313" key="4">
    <source>
        <dbReference type="Proteomes" id="UP000263833"/>
    </source>
</evidence>
<dbReference type="SUPFAM" id="SSF50956">
    <property type="entry name" value="Thermostable phytase (3-phytase)"/>
    <property type="match status" value="1"/>
</dbReference>
<dbReference type="EMBL" id="QRGP01000001">
    <property type="protein sequence ID" value="RDV06439.1"/>
    <property type="molecule type" value="Genomic_DNA"/>
</dbReference>
<evidence type="ECO:0000259" key="2">
    <source>
        <dbReference type="Pfam" id="PF23666"/>
    </source>
</evidence>
<dbReference type="Pfam" id="PF13550">
    <property type="entry name" value="Phage-tail_3"/>
    <property type="match status" value="1"/>
</dbReference>